<dbReference type="Pfam" id="PF00003">
    <property type="entry name" value="7tm_3"/>
    <property type="match status" value="1"/>
</dbReference>
<dbReference type="PROSITE" id="PS50259">
    <property type="entry name" value="G_PROTEIN_RECEP_F3_4"/>
    <property type="match status" value="1"/>
</dbReference>
<keyword evidence="6" id="KW-0325">Glycoprotein</keyword>
<dbReference type="OrthoDB" id="425344at2759"/>
<evidence type="ECO:0000256" key="6">
    <source>
        <dbReference type="ARBA" id="ARBA00023180"/>
    </source>
</evidence>
<dbReference type="KEGG" id="lak:106169985"/>
<feature type="transmembrane region" description="Helical" evidence="7">
    <location>
        <begin position="2345"/>
        <end position="2374"/>
    </location>
</feature>
<evidence type="ECO:0000256" key="4">
    <source>
        <dbReference type="ARBA" id="ARBA00023136"/>
    </source>
</evidence>
<dbReference type="STRING" id="7574.A0A2R2MPP6"/>
<dbReference type="InterPro" id="IPR001828">
    <property type="entry name" value="ANF_lig-bd_rcpt"/>
</dbReference>
<evidence type="ECO:0000313" key="10">
    <source>
        <dbReference type="RefSeq" id="XP_023931987.1"/>
    </source>
</evidence>
<dbReference type="RefSeq" id="XP_023931987.1">
    <property type="nucleotide sequence ID" value="XM_024076219.1"/>
</dbReference>
<dbReference type="GeneID" id="106169985"/>
<feature type="transmembrane region" description="Helical" evidence="7">
    <location>
        <begin position="2386"/>
        <end position="2407"/>
    </location>
</feature>
<feature type="domain" description="G-protein coupled receptors family 3 profile" evidence="8">
    <location>
        <begin position="2386"/>
        <end position="2441"/>
    </location>
</feature>
<organism evidence="9 10">
    <name type="scientific">Lingula anatina</name>
    <name type="common">Brachiopod</name>
    <name type="synonym">Lingula unguis</name>
    <dbReference type="NCBI Taxonomy" id="7574"/>
    <lineage>
        <taxon>Eukaryota</taxon>
        <taxon>Metazoa</taxon>
        <taxon>Spiralia</taxon>
        <taxon>Lophotrochozoa</taxon>
        <taxon>Brachiopoda</taxon>
        <taxon>Linguliformea</taxon>
        <taxon>Lingulata</taxon>
        <taxon>Lingulida</taxon>
        <taxon>Linguloidea</taxon>
        <taxon>Lingulidae</taxon>
        <taxon>Lingula</taxon>
    </lineage>
</organism>
<evidence type="ECO:0000256" key="1">
    <source>
        <dbReference type="ARBA" id="ARBA00004141"/>
    </source>
</evidence>
<protein>
    <submittedName>
        <fullName evidence="10">Uncharacterized protein LOC106169985</fullName>
    </submittedName>
</protein>
<evidence type="ECO:0000313" key="9">
    <source>
        <dbReference type="Proteomes" id="UP000085678"/>
    </source>
</evidence>
<accession>A0A2R2MPP6</accession>
<dbReference type="GO" id="GO:0004930">
    <property type="term" value="F:G protein-coupled receptor activity"/>
    <property type="evidence" value="ECO:0007669"/>
    <property type="project" value="InterPro"/>
</dbReference>
<keyword evidence="2 7" id="KW-0812">Transmembrane</keyword>
<dbReference type="PRINTS" id="PR00248">
    <property type="entry name" value="GPCRMGR"/>
</dbReference>
<dbReference type="InterPro" id="IPR028082">
    <property type="entry name" value="Peripla_BP_I"/>
</dbReference>
<comment type="subcellular location">
    <subcellularLocation>
        <location evidence="1">Membrane</location>
        <topology evidence="1">Multi-pass membrane protein</topology>
    </subcellularLocation>
</comment>
<dbReference type="SUPFAM" id="SSF53822">
    <property type="entry name" value="Periplasmic binding protein-like I"/>
    <property type="match status" value="5"/>
</dbReference>
<dbReference type="InterPro" id="IPR017978">
    <property type="entry name" value="GPCR_3_C"/>
</dbReference>
<evidence type="ECO:0000256" key="7">
    <source>
        <dbReference type="SAM" id="Phobius"/>
    </source>
</evidence>
<dbReference type="GO" id="GO:0016020">
    <property type="term" value="C:membrane"/>
    <property type="evidence" value="ECO:0007669"/>
    <property type="project" value="UniProtKB-SubCell"/>
</dbReference>
<name>A0A2R2MPP6_LINAN</name>
<dbReference type="InterPro" id="IPR050726">
    <property type="entry name" value="mGluR"/>
</dbReference>
<feature type="transmembrane region" description="Helical" evidence="7">
    <location>
        <begin position="2419"/>
        <end position="2439"/>
    </location>
</feature>
<dbReference type="Pfam" id="PF01094">
    <property type="entry name" value="ANF_receptor"/>
    <property type="match status" value="5"/>
</dbReference>
<keyword evidence="5" id="KW-0675">Receptor</keyword>
<sequence>MRWSIELLNRDSGVLNGRRLTDTYIPGVKFGLQITATCGHPETAFTALKQTFPALVTTETQCAPNGTSVLPGILGFTERPNYDNELYHNEVPVVNIGMGSLLTSPGESVLHVAASYETRSKVVSEVLKQLNWKYIAVLYSNDATGRTRVDIMRDMLRRYDLCATLTETVDPGLSDQDGDVVIKKLISFGITGVLYVGSQDPLSVLFNAANRAARKNAKFNFQWILDDIIDEISALSNMPYTRGVLYIRDAVQDIYEFKDHWAGLDPTRPPAENPFFAEQYMTEETCRLPSAFHQLYISYISCPTVTKEERLRRYAKDPMRGFVNLAVDTVFTYAKALKEAQSTKCQTRGMCQDFMRMTHKEFASRFLKTVNFTYTMNERVQSLENRKVAFDKGYLSNPEVDVINIQVDKHVKVGDYRAGLLSLNTSLIRMYDARRTGRLAEVPKSLCQVSHCNCMSNFKSSDNVHSQQGDLIIGGVFSTRQKGSTLHTCRSIDSVQMQLVEAFKYAVLKVNRGEASVRLPPGIRLGTTIYDDCEDPYITKASQSALKSLDAIVAVSPNLPHMAVHDTLDGFNIPLISADPSLSLPREVEIQILLHILLHNDWRFVQVVYSDDSYGNASSREFKAEALKNGICVVQLVCFKNANAAEAASLLDKYPNTKVVIILLSRPHIVRMFLYSMRPRRGEYILIGNSVLGNSNTAVGGEDIVSTGTLAVNVQYPNNTDFFSHLNQLTAKSGSTLLFQKWYEALFNCTLDIKVNIAFQKCIQPYSTPITSARGFKLVPQHQLVIETVYSVAEGLERTLRRYCPGNIDRICPAFRNAPDKNLVVEREIKEVFQRKAIPATFKILQFKGKNEGYEEVGQFNEATKKLHLDDVGLSGISLSSCPGACYVCNYVYQHQDMVIIPGDILIAGIFNIHDKGSSPFTCGDIRNGPANIQGAKAVQYAIETIANGTTPVSLKGVKLGAVILDGCSSAARAGNLISSAYTGLLGLKQFRDIKVWMVEGADMLEEALPTLKVMGLPVITTTTTDSQLNQELQLYPKIYRSVPTSGHLVTGILQFLKEMGWNRVQVIHSTDTYGKNMADIFGRLAESAGVCVQQTHFISNKEESEKLLSVLLSSFDASVVVLFTSIEDISEGILTAKQKLTNDPLRLLIFLDDFSATSRISPSLLEGTVLFQIKELDLDNFSAYLNTQKFNGTPKNPWWDEYYARLFKCNLPGQHKYNMSCQNDSSLRVTDAPDYVHQPFIWGTIQAVYAFAQALDSLLNERCGADNDGLCGAFTTDHNITAALAAKLNGVSMDDGFGKVFKFTSENGTVNYMVHRYSNDVIEQIGTYRTFQRSLTLTNPTLKDYYGSVSARCDGLCSQTCFAKMKTAAKITKDKQGFVDGDVIFAGIFDVHQKSLQPLACGPLRDQNGFQLTEAFLYALNLVNTHRGQFQDILRGVKLGGILLDSCESPARAATLVDNIQSGRVSLSNSTVSKFIAAYIAGPTSASSRTVAEVLKPYGVPLLSYAATSTDLKNQLKYPTFLRTVPSDGKQARAILAVLKRFNIEYVQLVTSSGPYGDPMAKDLLELAGESGVCIAQHLVLRVTKTVSVKVAANSTLHALLKKPPRVAVLALEREHVRELLLAFNSSTNAKKQKFLFIGTDTWQRDLSVVAGLEDIAEGALTLGLETIDVQDYDTSLFLKHPNNYFSNPWFEEYYQWLHQCSLQGDGVFNKLCPLQTSQIPPTKYKQDKLVFYTIAAVHAMAHGLHSVLLDTCGAQYYGLCSNFTKSGDKYQQLLKSTKLANFTDITGRPFEFQDGESVRGYDLFRFGREALGGYLYSTIGDYYYETLTITSPDDNFDVPYSNCSHKHSCRECPTLGPKKTRIMISDKQTIKETSKMYVVAVMDVHQRGRNQFECGPLNVQSYYQLYALQIALRKGNADSLGLFVIDACSHSIRAVNDIYSFQGGCGIIGETAPIDLKVRPEMTMAYVIMGPDNVDAARAFLTSQEIPIVLPSVAPAVPNKYVFSTMPSDFNKAQLLISILQSLEWTHVMVVSSSSDRSQAATTAFFNAVKNKTNICIGKQIIMGENATEDDARDFVNNLNSTSDARVVVYFTDVKHTELLWSGSDLSQLVWIGFSHGENEAKENSDRVSGSITISPQTLDMRDISNTLVGSRPDITNDIPPDWFEEFWQLINGCKISSSKFVQKQFTRECGDSEQISSNEIRMDPSVSHTFLAGSILREAALTSECIPGDRNCFTKALHTTFVQVPDATTKFSFNNTLGFEIRNFQSKSKVHVKIGSWDTGAMHLSIDVRKYQGPIAKGGSNCTSENCPCLKNPVVTFNQSVTVATPSQNEYITTLPAVDSRFVSAIGIIVSMFIGIGVLLTLVLFVVFCVAYPNYKNIGTTLLGYYGLFGVLVIFLHTLAFIYYPSSTVCGFRRFLLGYSYAICFSAFLIKVLDIWRIGNDVVHLRHGSNTHDRHFWGCHMEA</sequence>
<evidence type="ECO:0000256" key="2">
    <source>
        <dbReference type="ARBA" id="ARBA00022692"/>
    </source>
</evidence>
<evidence type="ECO:0000256" key="5">
    <source>
        <dbReference type="ARBA" id="ARBA00023170"/>
    </source>
</evidence>
<keyword evidence="4 7" id="KW-0472">Membrane</keyword>
<dbReference type="Gene3D" id="3.40.50.2300">
    <property type="match status" value="10"/>
</dbReference>
<dbReference type="PANTHER" id="PTHR24060">
    <property type="entry name" value="METABOTROPIC GLUTAMATE RECEPTOR"/>
    <property type="match status" value="1"/>
</dbReference>
<dbReference type="InParanoid" id="A0A2R2MPP6"/>
<keyword evidence="3 7" id="KW-1133">Transmembrane helix</keyword>
<proteinExistence type="predicted"/>
<evidence type="ECO:0000256" key="3">
    <source>
        <dbReference type="ARBA" id="ARBA00022989"/>
    </source>
</evidence>
<dbReference type="Proteomes" id="UP000085678">
    <property type="component" value="Unplaced"/>
</dbReference>
<keyword evidence="9" id="KW-1185">Reference proteome</keyword>
<reference evidence="10" key="1">
    <citation type="submission" date="2025-08" db="UniProtKB">
        <authorList>
            <consortium name="RefSeq"/>
        </authorList>
    </citation>
    <scope>IDENTIFICATION</scope>
    <source>
        <tissue evidence="10">Gonads</tissue>
    </source>
</reference>
<gene>
    <name evidence="10" type="primary">LOC106169985</name>
</gene>
<evidence type="ECO:0000259" key="8">
    <source>
        <dbReference type="PROSITE" id="PS50259"/>
    </source>
</evidence>
<dbReference type="InterPro" id="IPR000337">
    <property type="entry name" value="GPCR_3"/>
</dbReference>